<evidence type="ECO:0000313" key="2">
    <source>
        <dbReference type="Proteomes" id="UP000078003"/>
    </source>
</evidence>
<name>A0A1A9RFI9_EIKCO</name>
<organism evidence="1 2">
    <name type="scientific">Eikenella corrodens</name>
    <dbReference type="NCBI Taxonomy" id="539"/>
    <lineage>
        <taxon>Bacteria</taxon>
        <taxon>Pseudomonadati</taxon>
        <taxon>Pseudomonadota</taxon>
        <taxon>Betaproteobacteria</taxon>
        <taxon>Neisseriales</taxon>
        <taxon>Neisseriaceae</taxon>
        <taxon>Eikenella</taxon>
    </lineage>
</organism>
<dbReference type="Pfam" id="PF23982">
    <property type="entry name" value="XM1_gp53_minor_capsid"/>
    <property type="match status" value="1"/>
</dbReference>
<dbReference type="AlphaFoldDB" id="A0A1A9RFI9"/>
<dbReference type="InterPro" id="IPR056914">
    <property type="entry name" value="Gp53-like"/>
</dbReference>
<reference evidence="2" key="1">
    <citation type="submission" date="2016-05" db="EMBL/GenBank/DDBJ databases">
        <title>Draft genome of Corynebacterium afermentans subsp. afermentans LCDC 88199T.</title>
        <authorList>
            <person name="Bernier A.-M."/>
            <person name="Bernard K."/>
        </authorList>
    </citation>
    <scope>NUCLEOTIDE SEQUENCE [LARGE SCALE GENOMIC DNA]</scope>
    <source>
        <strain evidence="2">NML01-0328</strain>
    </source>
</reference>
<dbReference type="EMBL" id="LXSF01000003">
    <property type="protein sequence ID" value="OAM17017.1"/>
    <property type="molecule type" value="Genomic_DNA"/>
</dbReference>
<dbReference type="Proteomes" id="UP000078003">
    <property type="component" value="Unassembled WGS sequence"/>
</dbReference>
<proteinExistence type="predicted"/>
<protein>
    <recommendedName>
        <fullName evidence="3">DUF2190 family protein</fullName>
    </recommendedName>
</protein>
<evidence type="ECO:0000313" key="1">
    <source>
        <dbReference type="EMBL" id="OAM17017.1"/>
    </source>
</evidence>
<sequence length="159" mass="16410">MSFQKAVKSYQAPAVAGDFAAHNPNASMLSGEGTLVSGTDGVTVGVFAWADADGKVSNKKTAGARIGFVHREQQASITAYLAEHGNQILPGQIITLAVAGDFWANFPAGAEIGQNVFAKDTDGTLKASAAATETGHTLTRFKVASKAAAGELAKITTWE</sequence>
<accession>A0A1A9RFI9</accession>
<evidence type="ECO:0008006" key="3">
    <source>
        <dbReference type="Google" id="ProtNLM"/>
    </source>
</evidence>
<gene>
    <name evidence="1" type="ORF">A7P85_04445</name>
</gene>
<comment type="caution">
    <text evidence="1">The sequence shown here is derived from an EMBL/GenBank/DDBJ whole genome shotgun (WGS) entry which is preliminary data.</text>
</comment>
<dbReference type="RefSeq" id="WP_064104296.1">
    <property type="nucleotide sequence ID" value="NZ_LXSF01000003.1"/>
</dbReference>